<dbReference type="RefSeq" id="WP_252855809.1">
    <property type="nucleotide sequence ID" value="NZ_JAMXLR010000092.1"/>
</dbReference>
<feature type="region of interest" description="Disordered" evidence="1">
    <location>
        <begin position="277"/>
        <end position="300"/>
    </location>
</feature>
<dbReference type="EMBL" id="JAMXLR010000092">
    <property type="protein sequence ID" value="MCO6047699.1"/>
    <property type="molecule type" value="Genomic_DNA"/>
</dbReference>
<proteinExistence type="predicted"/>
<keyword evidence="3" id="KW-1185">Reference proteome</keyword>
<name>A0A9X2JKY8_9BACT</name>
<dbReference type="AlphaFoldDB" id="A0A9X2JKY8"/>
<protein>
    <submittedName>
        <fullName evidence="2">Uncharacterized protein</fullName>
    </submittedName>
</protein>
<reference evidence="2" key="1">
    <citation type="submission" date="2022-06" db="EMBL/GenBank/DDBJ databases">
        <title>Aeoliella straminimaris, a novel planctomycete from sediments.</title>
        <authorList>
            <person name="Vitorino I.R."/>
            <person name="Lage O.M."/>
        </authorList>
    </citation>
    <scope>NUCLEOTIDE SEQUENCE</scope>
    <source>
        <strain evidence="2">ICT_H6.2</strain>
    </source>
</reference>
<sequence length="388" mass="44621">MSEYQYIEFRAVDRPLTDKELAYARKQSTRAEITRWSFTNEYNYGDFHGDTKGLLRHGYDVHLHYANFGCRTAAFRLPDGLPFAKVTWSKYVGTGELTWTPDRSGCGGILTLAPYYESGSLEELWDLDEHMDSMVRLRERLLDADLRALYLMWLAAALDERLDLLESSEPPVPAGLADWVESFNLCCSFWGIDPPTLAAAAEGTTDTPANSSEEEQIEEWTTSLQFKEAKHLLKQFLTEDAARLKARTLAAIRRKATKPVWPTFSLRRSPRELLERSSQLREVERDQQSRRKAAAEKREAKKLQRQRLARLREMSENPRKWLPKIDHLVAARGTVNYELAADLLADLREALGEEAGENLVRTHAAHLVRQYPTLNRLKKSLRLRNLWG</sequence>
<dbReference type="Proteomes" id="UP001155241">
    <property type="component" value="Unassembled WGS sequence"/>
</dbReference>
<comment type="caution">
    <text evidence="2">The sequence shown here is derived from an EMBL/GenBank/DDBJ whole genome shotgun (WGS) entry which is preliminary data.</text>
</comment>
<evidence type="ECO:0000313" key="2">
    <source>
        <dbReference type="EMBL" id="MCO6047699.1"/>
    </source>
</evidence>
<organism evidence="2 3">
    <name type="scientific">Aeoliella straminimaris</name>
    <dbReference type="NCBI Taxonomy" id="2954799"/>
    <lineage>
        <taxon>Bacteria</taxon>
        <taxon>Pseudomonadati</taxon>
        <taxon>Planctomycetota</taxon>
        <taxon>Planctomycetia</taxon>
        <taxon>Pirellulales</taxon>
        <taxon>Lacipirellulaceae</taxon>
        <taxon>Aeoliella</taxon>
    </lineage>
</organism>
<accession>A0A9X2JKY8</accession>
<evidence type="ECO:0000313" key="3">
    <source>
        <dbReference type="Proteomes" id="UP001155241"/>
    </source>
</evidence>
<gene>
    <name evidence="2" type="ORF">NG895_27665</name>
</gene>
<evidence type="ECO:0000256" key="1">
    <source>
        <dbReference type="SAM" id="MobiDB-lite"/>
    </source>
</evidence>